<dbReference type="SUPFAM" id="SSF53756">
    <property type="entry name" value="UDP-Glycosyltransferase/glycogen phosphorylase"/>
    <property type="match status" value="1"/>
</dbReference>
<dbReference type="GO" id="GO:0009244">
    <property type="term" value="P:lipopolysaccharide core region biosynthetic process"/>
    <property type="evidence" value="ECO:0007669"/>
    <property type="project" value="TreeGrafter"/>
</dbReference>
<dbReference type="GO" id="GO:0005829">
    <property type="term" value="C:cytosol"/>
    <property type="evidence" value="ECO:0007669"/>
    <property type="project" value="TreeGrafter"/>
</dbReference>
<keyword evidence="2 3" id="KW-0808">Transferase</keyword>
<keyword evidence="1" id="KW-0328">Glycosyltransferase</keyword>
<name>A0A4Q1HGG0_9BURK</name>
<evidence type="ECO:0000256" key="1">
    <source>
        <dbReference type="ARBA" id="ARBA00022676"/>
    </source>
</evidence>
<dbReference type="GO" id="GO:0008713">
    <property type="term" value="F:ADP-heptose-lipopolysaccharide heptosyltransferase activity"/>
    <property type="evidence" value="ECO:0007669"/>
    <property type="project" value="TreeGrafter"/>
</dbReference>
<protein>
    <submittedName>
        <fullName evidence="3">LPS biosynthesis glycosyltransferase</fullName>
    </submittedName>
</protein>
<dbReference type="EMBL" id="PYAL01000006">
    <property type="protein sequence ID" value="RXN86170.1"/>
    <property type="molecule type" value="Genomic_DNA"/>
</dbReference>
<sequence>MSTVIDTATPADPIAGASASPHAIAVFRALQLGDLLCSVPALRALRQAYPDAHVTLVGLPNAAPFVERFGDYVDELMVFPGIAAFPEQAAREDELPAFYARARARHFDLAIQLHGSGRQSNAIVEGLGSTRWAGFVPDACQARAGCRMLWPDGLPEPLRYTALMHHLGVRVDSHDLEFPLTAADRIAGQALARQAGLRPAQTILMHPGARLPSRRWPVERYAAVGRALQAQGWRVAITGSSDEAALAATLRAALGSDAVDLSGRTQLGALAALMRDCALLVCNDTGVSHIAAGVGAPSVVIACGSDAARWAPLDRTRHKVLFHDLPCRPCAHRVCPIGHPCATAVGVEDVLAAVQAKLGICDAPKPQPVTWSTS</sequence>
<evidence type="ECO:0000256" key="2">
    <source>
        <dbReference type="ARBA" id="ARBA00022679"/>
    </source>
</evidence>
<comment type="caution">
    <text evidence="3">The sequence shown here is derived from an EMBL/GenBank/DDBJ whole genome shotgun (WGS) entry which is preliminary data.</text>
</comment>
<dbReference type="InterPro" id="IPR002201">
    <property type="entry name" value="Glyco_trans_9"/>
</dbReference>
<dbReference type="CDD" id="cd03789">
    <property type="entry name" value="GT9_LPS_heptosyltransferase"/>
    <property type="match status" value="1"/>
</dbReference>
<dbReference type="PANTHER" id="PTHR30160">
    <property type="entry name" value="TETRAACYLDISACCHARIDE 4'-KINASE-RELATED"/>
    <property type="match status" value="1"/>
</dbReference>
<dbReference type="Pfam" id="PF01075">
    <property type="entry name" value="Glyco_transf_9"/>
    <property type="match status" value="1"/>
</dbReference>
<dbReference type="RefSeq" id="WP_129152337.1">
    <property type="nucleotide sequence ID" value="NZ_JBHSDO010000017.1"/>
</dbReference>
<dbReference type="Gene3D" id="3.40.50.2000">
    <property type="entry name" value="Glycogen Phosphorylase B"/>
    <property type="match status" value="2"/>
</dbReference>
<accession>A0A4Q1HGG0</accession>
<dbReference type="OrthoDB" id="9807356at2"/>
<dbReference type="AlphaFoldDB" id="A0A4Q1HGG0"/>
<gene>
    <name evidence="3" type="ORF">C7R54_20770</name>
</gene>
<dbReference type="PANTHER" id="PTHR30160:SF1">
    <property type="entry name" value="LIPOPOLYSACCHARIDE 1,2-N-ACETYLGLUCOSAMINETRANSFERASE-RELATED"/>
    <property type="match status" value="1"/>
</dbReference>
<proteinExistence type="predicted"/>
<dbReference type="Proteomes" id="UP000290849">
    <property type="component" value="Unassembled WGS sequence"/>
</dbReference>
<keyword evidence="4" id="KW-1185">Reference proteome</keyword>
<evidence type="ECO:0000313" key="3">
    <source>
        <dbReference type="EMBL" id="RXN86170.1"/>
    </source>
</evidence>
<reference evidence="3 4" key="1">
    <citation type="journal article" date="2017" name="Int. J. Syst. Evol. Microbiol.">
        <title>Achromobacter aloeverae sp. nov., isolated from the root of Aloe vera (L.) Burm.f.</title>
        <authorList>
            <person name="Kuncharoen N."/>
            <person name="Muramatsu Y."/>
            <person name="Shibata C."/>
            <person name="Kamakura Y."/>
            <person name="Nakagawa Y."/>
            <person name="Tanasupawat S."/>
        </authorList>
    </citation>
    <scope>NUCLEOTIDE SEQUENCE [LARGE SCALE GENOMIC DNA]</scope>
    <source>
        <strain evidence="3 4">AVA-1</strain>
    </source>
</reference>
<dbReference type="InterPro" id="IPR051199">
    <property type="entry name" value="LPS_LOS_Heptosyltrfase"/>
</dbReference>
<evidence type="ECO:0000313" key="4">
    <source>
        <dbReference type="Proteomes" id="UP000290849"/>
    </source>
</evidence>
<organism evidence="3 4">
    <name type="scientific">Achromobacter aloeverae</name>
    <dbReference type="NCBI Taxonomy" id="1750518"/>
    <lineage>
        <taxon>Bacteria</taxon>
        <taxon>Pseudomonadati</taxon>
        <taxon>Pseudomonadota</taxon>
        <taxon>Betaproteobacteria</taxon>
        <taxon>Burkholderiales</taxon>
        <taxon>Alcaligenaceae</taxon>
        <taxon>Achromobacter</taxon>
    </lineage>
</organism>